<gene>
    <name evidence="3" type="primary">fabZ</name>
    <name evidence="3" type="ORF">OCV88_08710</name>
</gene>
<name>A0ABT2TJM0_9FIRM</name>
<comment type="similarity">
    <text evidence="1">Belongs to the thioester dehydratase family. FabZ subfamily.</text>
</comment>
<dbReference type="InterPro" id="IPR029069">
    <property type="entry name" value="HotDog_dom_sf"/>
</dbReference>
<dbReference type="Proteomes" id="UP001652442">
    <property type="component" value="Unassembled WGS sequence"/>
</dbReference>
<keyword evidence="2 3" id="KW-0456">Lyase</keyword>
<organism evidence="3 4">
    <name type="scientific">Brotonthovivens ammoniilytica</name>
    <dbReference type="NCBI Taxonomy" id="2981725"/>
    <lineage>
        <taxon>Bacteria</taxon>
        <taxon>Bacillati</taxon>
        <taxon>Bacillota</taxon>
        <taxon>Clostridia</taxon>
        <taxon>Lachnospirales</taxon>
        <taxon>Lachnospiraceae</taxon>
        <taxon>Brotonthovivens</taxon>
    </lineage>
</organism>
<dbReference type="SUPFAM" id="SSF54637">
    <property type="entry name" value="Thioesterase/thiol ester dehydrase-isomerase"/>
    <property type="match status" value="1"/>
</dbReference>
<dbReference type="NCBIfam" id="NF000582">
    <property type="entry name" value="PRK00006.1"/>
    <property type="match status" value="1"/>
</dbReference>
<accession>A0ABT2TJM0</accession>
<evidence type="ECO:0000313" key="4">
    <source>
        <dbReference type="Proteomes" id="UP001652442"/>
    </source>
</evidence>
<comment type="caution">
    <text evidence="3">The sequence shown here is derived from an EMBL/GenBank/DDBJ whole genome shotgun (WGS) entry which is preliminary data.</text>
</comment>
<evidence type="ECO:0000256" key="1">
    <source>
        <dbReference type="ARBA" id="ARBA00009174"/>
    </source>
</evidence>
<sequence>MNKQIHTDVFSRLPHRAPMLMIDSILSLSRNDSTALKSVAASEPCFQGHFPGNPVFPGVLIIEALAQTCALCLSEQESGRLPIFSGIQNADFLHPVYPGDQLFLHAHFLSRDKRFYTFQTTAAVSGDLVCSALLTIYL</sequence>
<reference evidence="3 4" key="1">
    <citation type="journal article" date="2021" name="ISME Commun">
        <title>Automated analysis of genomic sequences facilitates high-throughput and comprehensive description of bacteria.</title>
        <authorList>
            <person name="Hitch T.C.A."/>
        </authorList>
    </citation>
    <scope>NUCLEOTIDE SEQUENCE [LARGE SCALE GENOMIC DNA]</scope>
    <source>
        <strain evidence="3 4">Sanger_109</strain>
    </source>
</reference>
<dbReference type="Gene3D" id="3.10.129.10">
    <property type="entry name" value="Hotdog Thioesterase"/>
    <property type="match status" value="1"/>
</dbReference>
<dbReference type="InterPro" id="IPR013114">
    <property type="entry name" value="FabA_FabZ"/>
</dbReference>
<keyword evidence="4" id="KW-1185">Reference proteome</keyword>
<evidence type="ECO:0000256" key="2">
    <source>
        <dbReference type="ARBA" id="ARBA00023239"/>
    </source>
</evidence>
<dbReference type="Pfam" id="PF07977">
    <property type="entry name" value="FabA"/>
    <property type="match status" value="1"/>
</dbReference>
<dbReference type="EMBL" id="JAOQJQ010000003">
    <property type="protein sequence ID" value="MCU6762412.1"/>
    <property type="molecule type" value="Genomic_DNA"/>
</dbReference>
<proteinExistence type="inferred from homology"/>
<dbReference type="EC" id="4.2.1.59" evidence="3"/>
<evidence type="ECO:0000313" key="3">
    <source>
        <dbReference type="EMBL" id="MCU6762412.1"/>
    </source>
</evidence>
<dbReference type="PANTHER" id="PTHR30272:SF1">
    <property type="entry name" value="3-HYDROXYACYL-[ACYL-CARRIER-PROTEIN] DEHYDRATASE"/>
    <property type="match status" value="1"/>
</dbReference>
<dbReference type="PANTHER" id="PTHR30272">
    <property type="entry name" value="3-HYDROXYACYL-[ACYL-CARRIER-PROTEIN] DEHYDRATASE"/>
    <property type="match status" value="1"/>
</dbReference>
<protein>
    <submittedName>
        <fullName evidence="3">3-hydroxyacyl-ACP dehydratase FabZ</fullName>
        <ecNumber evidence="3">4.2.1.59</ecNumber>
    </submittedName>
</protein>
<dbReference type="CDD" id="cd01288">
    <property type="entry name" value="FabZ"/>
    <property type="match status" value="1"/>
</dbReference>
<dbReference type="RefSeq" id="WP_158425118.1">
    <property type="nucleotide sequence ID" value="NZ_JAOQJQ010000003.1"/>
</dbReference>
<dbReference type="GO" id="GO:0019171">
    <property type="term" value="F:(3R)-hydroxyacyl-[acyl-carrier-protein] dehydratase activity"/>
    <property type="evidence" value="ECO:0007669"/>
    <property type="project" value="UniProtKB-EC"/>
</dbReference>